<evidence type="ECO:0000313" key="9">
    <source>
        <dbReference type="EMBL" id="UUF06914.1"/>
    </source>
</evidence>
<dbReference type="Proteomes" id="UP001058072">
    <property type="component" value="Chromosome"/>
</dbReference>
<evidence type="ECO:0000256" key="3">
    <source>
        <dbReference type="ARBA" id="ARBA00022801"/>
    </source>
</evidence>
<evidence type="ECO:0000259" key="7">
    <source>
        <dbReference type="Pfam" id="PF13087"/>
    </source>
</evidence>
<dbReference type="InterPro" id="IPR011335">
    <property type="entry name" value="Restrct_endonuc-II-like"/>
</dbReference>
<dbReference type="InterPro" id="IPR027417">
    <property type="entry name" value="P-loop_NTPase"/>
</dbReference>
<evidence type="ECO:0000313" key="12">
    <source>
        <dbReference type="Proteomes" id="UP001058072"/>
    </source>
</evidence>
<dbReference type="RefSeq" id="WP_212725206.1">
    <property type="nucleotide sequence ID" value="NZ_CP071249.1"/>
</dbReference>
<evidence type="ECO:0000256" key="1">
    <source>
        <dbReference type="ARBA" id="ARBA00007913"/>
    </source>
</evidence>
<dbReference type="PANTHER" id="PTHR43788">
    <property type="entry name" value="DNA2/NAM7 HELICASE FAMILY MEMBER"/>
    <property type="match status" value="1"/>
</dbReference>
<dbReference type="GO" id="GO:0016787">
    <property type="term" value="F:hydrolase activity"/>
    <property type="evidence" value="ECO:0007669"/>
    <property type="project" value="UniProtKB-KW"/>
</dbReference>
<dbReference type="InterPro" id="IPR049468">
    <property type="entry name" value="Restrct_endonuc-II-like_dom"/>
</dbReference>
<reference evidence="10 11" key="1">
    <citation type="submission" date="2021-03" db="EMBL/GenBank/DDBJ databases">
        <title>Comparative Genomics and Metabolomics in the genus Turicibacter.</title>
        <authorList>
            <person name="Maki J."/>
            <person name="Looft T."/>
        </authorList>
    </citation>
    <scope>NUCLEOTIDE SEQUENCE</scope>
    <source>
        <strain evidence="10">ISU324</strain>
        <strain evidence="9 11">MMM721</strain>
    </source>
</reference>
<dbReference type="GO" id="GO:0005524">
    <property type="term" value="F:ATP binding"/>
    <property type="evidence" value="ECO:0007669"/>
    <property type="project" value="UniProtKB-KW"/>
</dbReference>
<dbReference type="InterPro" id="IPR041679">
    <property type="entry name" value="DNA2/NAM7-like_C"/>
</dbReference>
<evidence type="ECO:0000256" key="4">
    <source>
        <dbReference type="ARBA" id="ARBA00022806"/>
    </source>
</evidence>
<accession>A0A9Q9FF24</accession>
<dbReference type="SUPFAM" id="SSF52980">
    <property type="entry name" value="Restriction endonuclease-like"/>
    <property type="match status" value="1"/>
</dbReference>
<evidence type="ECO:0000256" key="5">
    <source>
        <dbReference type="ARBA" id="ARBA00022840"/>
    </source>
</evidence>
<feature type="domain" description="DNA2/NAM7 helicase-like C-terminal" evidence="7">
    <location>
        <begin position="1149"/>
        <end position="1323"/>
    </location>
</feature>
<dbReference type="Gene3D" id="3.40.960.10">
    <property type="entry name" value="VSR Endonuclease"/>
    <property type="match status" value="1"/>
</dbReference>
<keyword evidence="4" id="KW-0347">Helicase</keyword>
<sequence>MDKKVKQLFEYLLALRHLTSQPIRELKQYEKSWMLDELPLGDGCFLGGDGVDADAYLEVHQQVFKNDYPMFDHKLGRIFELLQFDYTKDGSVICSGVELEEIMNQNWEQLQKKVSHVHQGKIELTQWERFLIQHSEMFIEVNEALDKMKDLPLHMKYCLKMYETWIEEWKEWALNQKRKRQIQKMYDYFFQLRQMMKSEEQSLEIMMGIGVLSYQLKYPIHHPMLVMKLELDFDAERGVAKLLPSTRGYQLDLEVLAGVEFANQQEIMQLKEAVSGSMISPFDIEESEGILRQLIHYMHPNGLYLGKDEVEPVSKFPMVKQQSVIFIRKRSEALLKEDLQSTIEYLEEGGRIPKTIQAIIDVDGLRQSQDELKDWVGIGEQLLFPLPANEEQKDIARRLANNVAVTVQGPPGTGKSHTIVNLIAHLLAHGKRVLVTSEKDKALRVLIDKLPEEIQSLCVSFLGGDRQSLAQIEQSIRMISEGLATYDTKLLDKEIQVLSRQLDMVRRQMSITKNNIVRFKELDSKGQVWKDKICQPYEMAQLVAEQVDRFGWVKDKVSMDAVSPLTEDQFVTLWELKGMLPAQHKDLAQLKLPALSRLMSVEEYRKLLSEEQCYSTRIQELKLMPKLYEFEENRTFIDELGRQLEPLCQKLEKLQDPLEQRILEECLLNEERSLIWETVFNRLKDIIMKVNEIEVLIVNDVVECDYYDHPKYESIITSLKERLQAGKGIGGLYLTFNSDIRAFYENTRINGQKLSTLDDLNRIESQRQKLELLAKFAKIWNKNMAPNGGEFIDGNESQVLFAHNQKMKQFSIIMECLEEIQQLNDFLSPIVQGYKKIGYENLSDLKALSYSIELTQNKIRQKGWQEVYQVLLSKYKPLLIGEQLHSVGQELYNALVNKDLELFAEILGKIQSLNQIKEQYQIFYGLLHELKVAMPLFANELVNTIGMVEPMPGSLAEIFDYAKLTTFLDSLEDWKNGELELKMQMLEKEEISLIKQLIFKMTWKNQLDRVTPEEDRALQTWMQKMNRIGKGTGRQAQKFRREARVEMEKCQSAIPVWIMPVKEAIENFKVNPDLFDVVIIDESSQCNVLSLPILMRGKKVVIVGDDQQISPMMPGISEASVKDLMSRYLYNIENGNSYDFQTSLYDIACRVFSSKGKLMLKEHFRCVPEIIGFSNELAYHNEMIPLKLPVLSEQFNPAVMAIYVEDGARDEKKTNLNEAKRIVSDIKACVENPIYDGKSMGVISLLGAEQAKLIQKLLLDAVGEKVMVERQIICGDAYSFQGDERDVMFLSLVIAPNMRYNALNKKMYTQRFNVAASRAKCQMRLYHSVSISELSAEDLRYELLAYCQNPKPMYELISHECETLLERDVMKAIESRGYVVKSKVSIGKYQMDLVVEGERQRLAIECDGDTFYGVEKIEQDLERQGVLERAGWHFIHIRGSIFYRNQELALQPVFEKLKELGIEGEKNLS</sequence>
<dbReference type="Pfam" id="PF13087">
    <property type="entry name" value="AAA_12"/>
    <property type="match status" value="1"/>
</dbReference>
<keyword evidence="5" id="KW-0067">ATP-binding</keyword>
<gene>
    <name evidence="9" type="ORF">J0J69_04920</name>
    <name evidence="10" type="ORF">J0J70_11115</name>
</gene>
<keyword evidence="2" id="KW-0547">Nucleotide-binding</keyword>
<proteinExistence type="inferred from homology"/>
<dbReference type="EMBL" id="CP071249">
    <property type="protein sequence ID" value="UUF06914.1"/>
    <property type="molecule type" value="Genomic_DNA"/>
</dbReference>
<dbReference type="InterPro" id="IPR041677">
    <property type="entry name" value="DNA2/NAM7_AAA_11"/>
</dbReference>
<evidence type="ECO:0000256" key="2">
    <source>
        <dbReference type="ARBA" id="ARBA00022741"/>
    </source>
</evidence>
<name>A0A9Q9FF24_9FIRM</name>
<feature type="domain" description="DNA2/NAM7 helicase helicase" evidence="6">
    <location>
        <begin position="1069"/>
        <end position="1113"/>
    </location>
</feature>
<feature type="domain" description="DNA2/NAM7 helicase helicase" evidence="6">
    <location>
        <begin position="389"/>
        <end position="458"/>
    </location>
</feature>
<dbReference type="InterPro" id="IPR047187">
    <property type="entry name" value="SF1_C_Upf1"/>
</dbReference>
<keyword evidence="11" id="KW-1185">Reference proteome</keyword>
<evidence type="ECO:0000313" key="10">
    <source>
        <dbReference type="EMBL" id="UUF08142.1"/>
    </source>
</evidence>
<dbReference type="EMBL" id="CP071250">
    <property type="protein sequence ID" value="UUF08142.1"/>
    <property type="molecule type" value="Genomic_DNA"/>
</dbReference>
<dbReference type="SUPFAM" id="SSF52540">
    <property type="entry name" value="P-loop containing nucleoside triphosphate hydrolases"/>
    <property type="match status" value="1"/>
</dbReference>
<evidence type="ECO:0000259" key="6">
    <source>
        <dbReference type="Pfam" id="PF13086"/>
    </source>
</evidence>
<organism evidence="10 12">
    <name type="scientific">Turicibacter bilis</name>
    <dbReference type="NCBI Taxonomy" id="2735723"/>
    <lineage>
        <taxon>Bacteria</taxon>
        <taxon>Bacillati</taxon>
        <taxon>Bacillota</taxon>
        <taxon>Erysipelotrichia</taxon>
        <taxon>Erysipelotrichales</taxon>
        <taxon>Turicibacteraceae</taxon>
        <taxon>Turicibacter</taxon>
    </lineage>
</organism>
<dbReference type="Gene3D" id="3.40.50.300">
    <property type="entry name" value="P-loop containing nucleotide triphosphate hydrolases"/>
    <property type="match status" value="3"/>
</dbReference>
<evidence type="ECO:0000259" key="8">
    <source>
        <dbReference type="Pfam" id="PF18741"/>
    </source>
</evidence>
<comment type="similarity">
    <text evidence="1">Belongs to the DNA2/NAM7 helicase family.</text>
</comment>
<dbReference type="Pfam" id="PF18741">
    <property type="entry name" value="MTES_1575"/>
    <property type="match status" value="1"/>
</dbReference>
<dbReference type="Proteomes" id="UP001058016">
    <property type="component" value="Chromosome"/>
</dbReference>
<protein>
    <submittedName>
        <fullName evidence="10">AAA family ATPase</fullName>
    </submittedName>
</protein>
<feature type="domain" description="Restriction endonuclease type II-like" evidence="8">
    <location>
        <begin position="1366"/>
        <end position="1457"/>
    </location>
</feature>
<keyword evidence="3" id="KW-0378">Hydrolase</keyword>
<dbReference type="InterPro" id="IPR050534">
    <property type="entry name" value="Coronavir_polyprotein_1ab"/>
</dbReference>
<dbReference type="Pfam" id="PF13086">
    <property type="entry name" value="AAA_11"/>
    <property type="match status" value="2"/>
</dbReference>
<dbReference type="GO" id="GO:0043139">
    <property type="term" value="F:5'-3' DNA helicase activity"/>
    <property type="evidence" value="ECO:0007669"/>
    <property type="project" value="TreeGrafter"/>
</dbReference>
<evidence type="ECO:0000313" key="11">
    <source>
        <dbReference type="Proteomes" id="UP001058016"/>
    </source>
</evidence>
<dbReference type="CDD" id="cd18808">
    <property type="entry name" value="SF1_C_Upf1"/>
    <property type="match status" value="1"/>
</dbReference>
<dbReference type="PANTHER" id="PTHR43788:SF8">
    <property type="entry name" value="DNA-BINDING PROTEIN SMUBP-2"/>
    <property type="match status" value="1"/>
</dbReference>